<dbReference type="AlphaFoldDB" id="A0A2M4B730"/>
<proteinExistence type="predicted"/>
<name>A0A2M4B730_9DIPT</name>
<sequence length="103" mass="11330">MSSAACWPSAGLADPSLVVAVVAFAASVDSAVVHSGTVTDDGHQGPLLSSSWTGAVVDDRLVPRKGYSLWSFRSVWLLRWHLRTFHLWPVDGSRRIELHCYPR</sequence>
<accession>A0A2M4B730</accession>
<feature type="signal peptide" evidence="1">
    <location>
        <begin position="1"/>
        <end position="30"/>
    </location>
</feature>
<protein>
    <submittedName>
        <fullName evidence="2">Putative secreted protein</fullName>
    </submittedName>
</protein>
<organism evidence="2">
    <name type="scientific">Anopheles triannulatus</name>
    <dbReference type="NCBI Taxonomy" id="58253"/>
    <lineage>
        <taxon>Eukaryota</taxon>
        <taxon>Metazoa</taxon>
        <taxon>Ecdysozoa</taxon>
        <taxon>Arthropoda</taxon>
        <taxon>Hexapoda</taxon>
        <taxon>Insecta</taxon>
        <taxon>Pterygota</taxon>
        <taxon>Neoptera</taxon>
        <taxon>Endopterygota</taxon>
        <taxon>Diptera</taxon>
        <taxon>Nematocera</taxon>
        <taxon>Culicoidea</taxon>
        <taxon>Culicidae</taxon>
        <taxon>Anophelinae</taxon>
        <taxon>Anopheles</taxon>
    </lineage>
</organism>
<dbReference type="EMBL" id="GGFK01015479">
    <property type="protein sequence ID" value="MBW48800.1"/>
    <property type="molecule type" value="Transcribed_RNA"/>
</dbReference>
<keyword evidence="1" id="KW-0732">Signal</keyword>
<evidence type="ECO:0000313" key="2">
    <source>
        <dbReference type="EMBL" id="MBW48800.1"/>
    </source>
</evidence>
<feature type="chain" id="PRO_5014708015" evidence="1">
    <location>
        <begin position="31"/>
        <end position="103"/>
    </location>
</feature>
<evidence type="ECO:0000256" key="1">
    <source>
        <dbReference type="SAM" id="SignalP"/>
    </source>
</evidence>
<reference evidence="2" key="1">
    <citation type="submission" date="2018-01" db="EMBL/GenBank/DDBJ databases">
        <title>An insight into the sialome of Amazonian anophelines.</title>
        <authorList>
            <person name="Ribeiro J.M."/>
            <person name="Scarpassa V."/>
            <person name="Calvo E."/>
        </authorList>
    </citation>
    <scope>NUCLEOTIDE SEQUENCE</scope>
    <source>
        <tissue evidence="2">Salivary glands</tissue>
    </source>
</reference>